<name>A0A830DT20_9EURY</name>
<gene>
    <name evidence="1" type="ORF">GCM10007209_20270</name>
</gene>
<accession>A0A830DT20</accession>
<organism evidence="1 2">
    <name type="scientific">Haloferax sulfurifontis</name>
    <dbReference type="NCBI Taxonomy" id="255616"/>
    <lineage>
        <taxon>Archaea</taxon>
        <taxon>Methanobacteriati</taxon>
        <taxon>Methanobacteriota</taxon>
        <taxon>Stenosarchaea group</taxon>
        <taxon>Halobacteria</taxon>
        <taxon>Halobacteriales</taxon>
        <taxon>Haloferacaceae</taxon>
        <taxon>Haloferax</taxon>
    </lineage>
</organism>
<sequence length="90" mass="9578">MPTNASIVTGFVSVRRNVDPKSAARLRAFESGGATADCSVVGADSTDAGSPRIDWMPIYRRIAPPARAIPLRWPSRTDESAARPNPAMAP</sequence>
<dbReference type="Proteomes" id="UP000646833">
    <property type="component" value="Unassembled WGS sequence"/>
</dbReference>
<reference evidence="1" key="1">
    <citation type="journal article" date="2014" name="Int. J. Syst. Evol. Microbiol.">
        <title>Complete genome sequence of Corynebacterium casei LMG S-19264T (=DSM 44701T), isolated from a smear-ripened cheese.</title>
        <authorList>
            <consortium name="US DOE Joint Genome Institute (JGI-PGF)"/>
            <person name="Walter F."/>
            <person name="Albersmeier A."/>
            <person name="Kalinowski J."/>
            <person name="Ruckert C."/>
        </authorList>
    </citation>
    <scope>NUCLEOTIDE SEQUENCE</scope>
    <source>
        <strain evidence="1">CCM 7217</strain>
    </source>
</reference>
<dbReference type="EMBL" id="BMCI01000003">
    <property type="protein sequence ID" value="GGC58319.1"/>
    <property type="molecule type" value="Genomic_DNA"/>
</dbReference>
<evidence type="ECO:0000313" key="2">
    <source>
        <dbReference type="Proteomes" id="UP000646833"/>
    </source>
</evidence>
<evidence type="ECO:0000313" key="1">
    <source>
        <dbReference type="EMBL" id="GGC58319.1"/>
    </source>
</evidence>
<proteinExistence type="predicted"/>
<dbReference type="AlphaFoldDB" id="A0A830DT20"/>
<reference evidence="1" key="2">
    <citation type="submission" date="2020-09" db="EMBL/GenBank/DDBJ databases">
        <authorList>
            <person name="Sun Q."/>
            <person name="Sedlacek I."/>
        </authorList>
    </citation>
    <scope>NUCLEOTIDE SEQUENCE</scope>
    <source>
        <strain evidence="1">CCM 7217</strain>
    </source>
</reference>
<comment type="caution">
    <text evidence="1">The sequence shown here is derived from an EMBL/GenBank/DDBJ whole genome shotgun (WGS) entry which is preliminary data.</text>
</comment>
<protein>
    <submittedName>
        <fullName evidence="1">Uncharacterized protein</fullName>
    </submittedName>
</protein>